<dbReference type="AlphaFoldDB" id="A0A2Z6M5V0"/>
<dbReference type="EMBL" id="DF973354">
    <property type="protein sequence ID" value="GAU27446.1"/>
    <property type="molecule type" value="Genomic_DNA"/>
</dbReference>
<dbReference type="Proteomes" id="UP000242715">
    <property type="component" value="Unassembled WGS sequence"/>
</dbReference>
<organism evidence="1 2">
    <name type="scientific">Trifolium subterraneum</name>
    <name type="common">Subterranean clover</name>
    <dbReference type="NCBI Taxonomy" id="3900"/>
    <lineage>
        <taxon>Eukaryota</taxon>
        <taxon>Viridiplantae</taxon>
        <taxon>Streptophyta</taxon>
        <taxon>Embryophyta</taxon>
        <taxon>Tracheophyta</taxon>
        <taxon>Spermatophyta</taxon>
        <taxon>Magnoliopsida</taxon>
        <taxon>eudicotyledons</taxon>
        <taxon>Gunneridae</taxon>
        <taxon>Pentapetalae</taxon>
        <taxon>rosids</taxon>
        <taxon>fabids</taxon>
        <taxon>Fabales</taxon>
        <taxon>Fabaceae</taxon>
        <taxon>Papilionoideae</taxon>
        <taxon>50 kb inversion clade</taxon>
        <taxon>NPAAA clade</taxon>
        <taxon>Hologalegina</taxon>
        <taxon>IRL clade</taxon>
        <taxon>Trifolieae</taxon>
        <taxon>Trifolium</taxon>
    </lineage>
</organism>
<gene>
    <name evidence="1" type="ORF">TSUD_161320</name>
</gene>
<sequence length="78" mass="8929">MEYCEVLLRVDTRGLSTRANMASGLRYSNLGLEYMGRRGFGKRKLECRVQMEGSRIAENNGDYYGLSLVLLKEDYDPV</sequence>
<evidence type="ECO:0000313" key="2">
    <source>
        <dbReference type="Proteomes" id="UP000242715"/>
    </source>
</evidence>
<reference evidence="2" key="1">
    <citation type="journal article" date="2017" name="Front. Plant Sci.">
        <title>Climate Clever Clovers: New Paradigm to Reduce the Environmental Footprint of Ruminants by Breeding Low Methanogenic Forages Utilizing Haplotype Variation.</title>
        <authorList>
            <person name="Kaur P."/>
            <person name="Appels R."/>
            <person name="Bayer P.E."/>
            <person name="Keeble-Gagnere G."/>
            <person name="Wang J."/>
            <person name="Hirakawa H."/>
            <person name="Shirasawa K."/>
            <person name="Vercoe P."/>
            <person name="Stefanova K."/>
            <person name="Durmic Z."/>
            <person name="Nichols P."/>
            <person name="Revell C."/>
            <person name="Isobe S.N."/>
            <person name="Edwards D."/>
            <person name="Erskine W."/>
        </authorList>
    </citation>
    <scope>NUCLEOTIDE SEQUENCE [LARGE SCALE GENOMIC DNA]</scope>
    <source>
        <strain evidence="2">cv. Daliak</strain>
    </source>
</reference>
<protein>
    <submittedName>
        <fullName evidence="1">Uncharacterized protein</fullName>
    </submittedName>
</protein>
<name>A0A2Z6M5V0_TRISU</name>
<keyword evidence="2" id="KW-1185">Reference proteome</keyword>
<evidence type="ECO:0000313" key="1">
    <source>
        <dbReference type="EMBL" id="GAU27446.1"/>
    </source>
</evidence>
<proteinExistence type="predicted"/>
<accession>A0A2Z6M5V0</accession>